<dbReference type="InterPro" id="IPR019010">
    <property type="entry name" value="eIF3e_N"/>
</dbReference>
<comment type="similarity">
    <text evidence="4 5">Belongs to the eIF-3 subunit E family.</text>
</comment>
<dbReference type="InterPro" id="IPR011990">
    <property type="entry name" value="TPR-like_helical_dom_sf"/>
</dbReference>
<comment type="subcellular location">
    <subcellularLocation>
        <location evidence="4 5">Cytoplasm</location>
    </subcellularLocation>
</comment>
<dbReference type="InterPro" id="IPR016650">
    <property type="entry name" value="eIF3e"/>
</dbReference>
<dbReference type="SMART" id="SM01186">
    <property type="entry name" value="eIF3_N"/>
    <property type="match status" value="1"/>
</dbReference>
<dbReference type="OrthoDB" id="417252at2759"/>
<evidence type="ECO:0000256" key="2">
    <source>
        <dbReference type="ARBA" id="ARBA00022540"/>
    </source>
</evidence>
<evidence type="ECO:0000259" key="6">
    <source>
        <dbReference type="PROSITE" id="PS50250"/>
    </source>
</evidence>
<gene>
    <name evidence="4" type="primary">INT6</name>
    <name evidence="7" type="ORF">BCV72DRAFT_255294</name>
</gene>
<evidence type="ECO:0000256" key="4">
    <source>
        <dbReference type="HAMAP-Rule" id="MF_03004"/>
    </source>
</evidence>
<evidence type="ECO:0000313" key="7">
    <source>
        <dbReference type="EMBL" id="ORE08558.1"/>
    </source>
</evidence>
<evidence type="ECO:0000256" key="1">
    <source>
        <dbReference type="ARBA" id="ARBA00022490"/>
    </source>
</evidence>
<dbReference type="AlphaFoldDB" id="A0A1X0R9K2"/>
<protein>
    <recommendedName>
        <fullName evidence="4 5">Eukaryotic translation initiation factor 3 subunit E</fullName>
        <shortName evidence="4">eIF3e</shortName>
    </recommendedName>
</protein>
<keyword evidence="2 4" id="KW-0396">Initiation factor</keyword>
<name>A0A1X0R9K2_RHIZD</name>
<dbReference type="SUPFAM" id="SSF46785">
    <property type="entry name" value="Winged helix' DNA-binding domain"/>
    <property type="match status" value="1"/>
</dbReference>
<dbReference type="PROSITE" id="PS50250">
    <property type="entry name" value="PCI"/>
    <property type="match status" value="1"/>
</dbReference>
<dbReference type="GO" id="GO:0071540">
    <property type="term" value="C:eukaryotic translation initiation factor 3 complex, eIF3e"/>
    <property type="evidence" value="ECO:0007669"/>
    <property type="project" value="UniProtKB-UniRule"/>
</dbReference>
<dbReference type="Pfam" id="PF09440">
    <property type="entry name" value="eIF3_N"/>
    <property type="match status" value="1"/>
</dbReference>
<evidence type="ECO:0000256" key="3">
    <source>
        <dbReference type="ARBA" id="ARBA00022917"/>
    </source>
</evidence>
<dbReference type="PANTHER" id="PTHR10317">
    <property type="entry name" value="EUKARYOTIC TRANSLATION INITIATION FACTOR 3 SUBUNIT E"/>
    <property type="match status" value="1"/>
</dbReference>
<feature type="domain" description="PCI" evidence="6">
    <location>
        <begin position="220"/>
        <end position="393"/>
    </location>
</feature>
<keyword evidence="3 4" id="KW-0648">Protein biosynthesis</keyword>
<dbReference type="GO" id="GO:0001732">
    <property type="term" value="P:formation of cytoplasmic translation initiation complex"/>
    <property type="evidence" value="ECO:0007669"/>
    <property type="project" value="UniProtKB-UniRule"/>
</dbReference>
<dbReference type="CDD" id="cd21378">
    <property type="entry name" value="eIF3E"/>
    <property type="match status" value="1"/>
</dbReference>
<dbReference type="EMBL" id="KV921887">
    <property type="protein sequence ID" value="ORE08558.1"/>
    <property type="molecule type" value="Genomic_DNA"/>
</dbReference>
<evidence type="ECO:0000256" key="5">
    <source>
        <dbReference type="PIRNR" id="PIRNR016255"/>
    </source>
</evidence>
<dbReference type="PIRSF" id="PIRSF016255">
    <property type="entry name" value="eIF3e_su6"/>
    <property type="match status" value="1"/>
</dbReference>
<dbReference type="Pfam" id="PF01399">
    <property type="entry name" value="PCI"/>
    <property type="match status" value="1"/>
</dbReference>
<accession>A0A1X0R9K2</accession>
<dbReference type="Proteomes" id="UP000242414">
    <property type="component" value="Unassembled WGS sequence"/>
</dbReference>
<dbReference type="GO" id="GO:0016282">
    <property type="term" value="C:eukaryotic 43S preinitiation complex"/>
    <property type="evidence" value="ECO:0007669"/>
    <property type="project" value="UniProtKB-UniRule"/>
</dbReference>
<dbReference type="SUPFAM" id="SSF48452">
    <property type="entry name" value="TPR-like"/>
    <property type="match status" value="1"/>
</dbReference>
<dbReference type="SMART" id="SM00088">
    <property type="entry name" value="PINT"/>
    <property type="match status" value="1"/>
</dbReference>
<dbReference type="Pfam" id="PF21357">
    <property type="entry name" value="EIF3E_C"/>
    <property type="match status" value="1"/>
</dbReference>
<dbReference type="HAMAP" id="MF_03004">
    <property type="entry name" value="eIF3e"/>
    <property type="match status" value="1"/>
</dbReference>
<comment type="function">
    <text evidence="4">Component of the eukaryotic translation initiation factor 3 (eIF-3) complex, which is involved in protein synthesis of a specialized repertoire of mRNAs and, together with other initiation factors, stimulates binding of mRNA and methionyl-tRNAi to the 40S ribosome. The eIF-3 complex specifically targets and initiates translation of a subset of mRNAs involved in cell proliferation.</text>
</comment>
<dbReference type="InterPro" id="IPR036390">
    <property type="entry name" value="WH_DNA-bd_sf"/>
</dbReference>
<dbReference type="GO" id="GO:0033290">
    <property type="term" value="C:eukaryotic 48S preinitiation complex"/>
    <property type="evidence" value="ECO:0007669"/>
    <property type="project" value="UniProtKB-UniRule"/>
</dbReference>
<dbReference type="Gene3D" id="1.25.40.570">
    <property type="match status" value="1"/>
</dbReference>
<keyword evidence="1 4" id="KW-0963">Cytoplasm</keyword>
<proteinExistence type="inferred from homology"/>
<organism evidence="7">
    <name type="scientific">Rhizopus microsporus var. microsporus</name>
    <dbReference type="NCBI Taxonomy" id="86635"/>
    <lineage>
        <taxon>Eukaryota</taxon>
        <taxon>Fungi</taxon>
        <taxon>Fungi incertae sedis</taxon>
        <taxon>Mucoromycota</taxon>
        <taxon>Mucoromycotina</taxon>
        <taxon>Mucoromycetes</taxon>
        <taxon>Mucorales</taxon>
        <taxon>Mucorineae</taxon>
        <taxon>Rhizopodaceae</taxon>
        <taxon>Rhizopus</taxon>
    </lineage>
</organism>
<dbReference type="InterPro" id="IPR000717">
    <property type="entry name" value="PCI_dom"/>
</dbReference>
<reference evidence="7" key="1">
    <citation type="journal article" date="2016" name="Proc. Natl. Acad. Sci. U.S.A.">
        <title>Lipid metabolic changes in an early divergent fungus govern the establishment of a mutualistic symbiosis with endobacteria.</title>
        <authorList>
            <person name="Lastovetsky O.A."/>
            <person name="Gaspar M.L."/>
            <person name="Mondo S.J."/>
            <person name="LaButti K.M."/>
            <person name="Sandor L."/>
            <person name="Grigoriev I.V."/>
            <person name="Henry S.A."/>
            <person name="Pawlowska T.E."/>
        </authorList>
    </citation>
    <scope>NUCLEOTIDE SEQUENCE [LARGE SCALE GENOMIC DNA]</scope>
    <source>
        <strain evidence="7">ATCC 52814</strain>
    </source>
</reference>
<dbReference type="GO" id="GO:0003743">
    <property type="term" value="F:translation initiation factor activity"/>
    <property type="evidence" value="ECO:0007669"/>
    <property type="project" value="UniProtKB-UniRule"/>
</dbReference>
<comment type="subunit">
    <text evidence="4 5">Component of the eukaryotic translation initiation factor 3 (eIF-3) complex.</text>
</comment>
<dbReference type="VEuPathDB" id="FungiDB:BCV72DRAFT_255294"/>
<sequence>MAATHDLTMKMIPFLDRHLVFPLIEFLELKEVYVAEDLLKAKYDLFKNSNMVDFVVDLYKKLNKTEETPKEFAEKRESVLARMEDLRTKAQKVMEVLQKPEVIAVLRQDKAESIQYLKDNYQFTDDSINILYEFGQFQYNCGDYGGAADYLYHYRVLSSDPERSLSATWGKMAAEILTGNWDGALEEIQKLREAIDQKSFISPLQQLQQRTWLLHWSLFVFFNHPKGRDCMVDMFLTPQYINTIQTSCPWVLRYLTTAVVTNKRRKHQMKELVKIIEQESYEYQDPVTQFVEALFVHFDFEGAQKKLKECEDVLMNDFFLAATQEDFMESARQFISETYCRIHQKIDIKQMSQRLNLSQEEGEKWIVNLIRDTRVDAKIDFEENTVIMNTPITSVYQQVIERTKTLSFRSQVLASTIKRREVQVANNSNEVSA</sequence>